<evidence type="ECO:0000256" key="1">
    <source>
        <dbReference type="SAM" id="MobiDB-lite"/>
    </source>
</evidence>
<name>W2PC47_PHYN3</name>
<feature type="non-terminal residue" evidence="2">
    <location>
        <position position="1"/>
    </location>
</feature>
<proteinExistence type="predicted"/>
<feature type="region of interest" description="Disordered" evidence="1">
    <location>
        <begin position="15"/>
        <end position="67"/>
    </location>
</feature>
<dbReference type="AlphaFoldDB" id="W2PC47"/>
<gene>
    <name evidence="2" type="ORF">PPTG_20053</name>
</gene>
<sequence length="67" mass="7018">SRDVHCRVRRRSCGWTPAAERAGAGDSQPRGGAGGEERPDREIHGRAARLGGQIQEIGPSNVAGQGV</sequence>
<evidence type="ECO:0000313" key="2">
    <source>
        <dbReference type="EMBL" id="ETM97768.1"/>
    </source>
</evidence>
<organism evidence="2 3">
    <name type="scientific">Phytophthora nicotianae (strain INRA-310)</name>
    <name type="common">Phytophthora parasitica</name>
    <dbReference type="NCBI Taxonomy" id="761204"/>
    <lineage>
        <taxon>Eukaryota</taxon>
        <taxon>Sar</taxon>
        <taxon>Stramenopiles</taxon>
        <taxon>Oomycota</taxon>
        <taxon>Peronosporomycetes</taxon>
        <taxon>Peronosporales</taxon>
        <taxon>Peronosporaceae</taxon>
        <taxon>Phytophthora</taxon>
    </lineage>
</organism>
<dbReference type="Proteomes" id="UP000018817">
    <property type="component" value="Unassembled WGS sequence"/>
</dbReference>
<dbReference type="RefSeq" id="XP_008916930.1">
    <property type="nucleotide sequence ID" value="XM_008918682.1"/>
</dbReference>
<evidence type="ECO:0000313" key="3">
    <source>
        <dbReference type="Proteomes" id="UP000018817"/>
    </source>
</evidence>
<reference evidence="3" key="1">
    <citation type="submission" date="2011-12" db="EMBL/GenBank/DDBJ databases">
        <authorList>
            <consortium name="The Broad Institute Genome Sequencing Platform"/>
            <person name="Russ C."/>
            <person name="Tyler B."/>
            <person name="Panabieres F."/>
            <person name="Shan W."/>
            <person name="Tripathy S."/>
            <person name="Grunwald N."/>
            <person name="Machado M."/>
            <person name="Young S.K."/>
            <person name="Zeng Q."/>
            <person name="Gargeya S."/>
            <person name="Fitzgerald M."/>
            <person name="Haas B."/>
            <person name="Abouelleil A."/>
            <person name="Alvarado L."/>
            <person name="Arachchi H.M."/>
            <person name="Berlin A."/>
            <person name="Chapman S.B."/>
            <person name="Gearin G."/>
            <person name="Goldberg J."/>
            <person name="Griggs A."/>
            <person name="Gujja S."/>
            <person name="Hansen M."/>
            <person name="Heiman D."/>
            <person name="Howarth C."/>
            <person name="Larimer J."/>
            <person name="Lui A."/>
            <person name="MacDonald P.J.P."/>
            <person name="McCowen C."/>
            <person name="Montmayeur A."/>
            <person name="Murphy C."/>
            <person name="Neiman D."/>
            <person name="Pearson M."/>
            <person name="Priest M."/>
            <person name="Roberts A."/>
            <person name="Saif S."/>
            <person name="Shea T."/>
            <person name="Sisk P."/>
            <person name="Stolte C."/>
            <person name="Sykes S."/>
            <person name="Wortman J."/>
            <person name="Nusbaum C."/>
            <person name="Birren B."/>
        </authorList>
    </citation>
    <scope>NUCLEOTIDE SEQUENCE [LARGE SCALE GENOMIC DNA]</scope>
    <source>
        <strain evidence="3">INRA-310</strain>
    </source>
</reference>
<feature type="compositionally biased region" description="Basic and acidic residues" evidence="1">
    <location>
        <begin position="35"/>
        <end position="45"/>
    </location>
</feature>
<dbReference type="GeneID" id="20188712"/>
<accession>W2PC47</accession>
<dbReference type="VEuPathDB" id="FungiDB:PPTG_20053"/>
<reference evidence="2 3" key="2">
    <citation type="submission" date="2013-11" db="EMBL/GenBank/DDBJ databases">
        <title>The Genome Sequence of Phytophthora parasitica INRA-310.</title>
        <authorList>
            <consortium name="The Broad Institute Genomics Platform"/>
            <person name="Russ C."/>
            <person name="Tyler B."/>
            <person name="Panabieres F."/>
            <person name="Shan W."/>
            <person name="Tripathy S."/>
            <person name="Grunwald N."/>
            <person name="Machado M."/>
            <person name="Johnson C.S."/>
            <person name="Arredondo F."/>
            <person name="Hong C."/>
            <person name="Coffey M."/>
            <person name="Young S.K."/>
            <person name="Zeng Q."/>
            <person name="Gargeya S."/>
            <person name="Fitzgerald M."/>
            <person name="Abouelleil A."/>
            <person name="Alvarado L."/>
            <person name="Chapman S.B."/>
            <person name="Gainer-Dewar J."/>
            <person name="Goldberg J."/>
            <person name="Griggs A."/>
            <person name="Gujja S."/>
            <person name="Hansen M."/>
            <person name="Howarth C."/>
            <person name="Imamovic A."/>
            <person name="Ireland A."/>
            <person name="Larimer J."/>
            <person name="McCowan C."/>
            <person name="Murphy C."/>
            <person name="Pearson M."/>
            <person name="Poon T.W."/>
            <person name="Priest M."/>
            <person name="Roberts A."/>
            <person name="Saif S."/>
            <person name="Shea T."/>
            <person name="Sykes S."/>
            <person name="Wortman J."/>
            <person name="Nusbaum C."/>
            <person name="Birren B."/>
        </authorList>
    </citation>
    <scope>NUCLEOTIDE SEQUENCE [LARGE SCALE GENOMIC DNA]</scope>
    <source>
        <strain evidence="2 3">INRA-310</strain>
    </source>
</reference>
<dbReference type="EMBL" id="KI669823">
    <property type="protein sequence ID" value="ETM97768.1"/>
    <property type="molecule type" value="Genomic_DNA"/>
</dbReference>
<feature type="non-terminal residue" evidence="2">
    <location>
        <position position="67"/>
    </location>
</feature>
<protein>
    <submittedName>
        <fullName evidence="2">Uncharacterized protein</fullName>
    </submittedName>
</protein>